<proteinExistence type="predicted"/>
<dbReference type="EMBL" id="NGLE01000002">
    <property type="protein sequence ID" value="OTO08654.1"/>
    <property type="molecule type" value="Genomic_DNA"/>
</dbReference>
<evidence type="ECO:0000313" key="1">
    <source>
        <dbReference type="EMBL" id="OTO08654.1"/>
    </source>
</evidence>
<dbReference type="STRING" id="1834181.A5880_001654"/>
<dbReference type="AlphaFoldDB" id="A0A242CEG6"/>
<sequence length="145" mass="17326">MLKIESSNFIAEVPYKTLEMIQQANGEQIIFLEMFKLLDKINPELKKDYRVIFIIKEKVYYKTIEESNIRIYESGKFEGLDASCHYIFVMKKYSNMRDVKILAEIKRRLKQHNREFKEISVKNFQIDLFGNLFIIESALKTYLGH</sequence>
<organism evidence="1">
    <name type="scientific">Candidatus Enterococcus mansonii</name>
    <dbReference type="NCBI Taxonomy" id="1834181"/>
    <lineage>
        <taxon>Bacteria</taxon>
        <taxon>Bacillati</taxon>
        <taxon>Bacillota</taxon>
        <taxon>Bacilli</taxon>
        <taxon>Lactobacillales</taxon>
        <taxon>Enterococcaceae</taxon>
        <taxon>Enterococcus</taxon>
    </lineage>
</organism>
<comment type="caution">
    <text evidence="1">The sequence shown here is derived from an EMBL/GenBank/DDBJ whole genome shotgun (WGS) entry which is preliminary data.</text>
</comment>
<protein>
    <submittedName>
        <fullName evidence="1">Uncharacterized protein</fullName>
    </submittedName>
</protein>
<reference evidence="1" key="1">
    <citation type="submission" date="2017-05" db="EMBL/GenBank/DDBJ databases">
        <title>The Genome Sequence of Enterococcus sp. 4G2_DIV0659.</title>
        <authorList>
            <consortium name="The Broad Institute Genomics Platform"/>
            <consortium name="The Broad Institute Genomic Center for Infectious Diseases"/>
            <person name="Earl A."/>
            <person name="Manson A."/>
            <person name="Schwartman J."/>
            <person name="Gilmore M."/>
            <person name="Abouelleil A."/>
            <person name="Cao P."/>
            <person name="Chapman S."/>
            <person name="Cusick C."/>
            <person name="Shea T."/>
            <person name="Young S."/>
            <person name="Neafsey D."/>
            <person name="Nusbaum C."/>
            <person name="Birren B."/>
        </authorList>
    </citation>
    <scope>NUCLEOTIDE SEQUENCE [LARGE SCALE GENOMIC DNA]</scope>
    <source>
        <strain evidence="1">4G2_DIV0659</strain>
    </source>
</reference>
<dbReference type="OrthoDB" id="2194673at2"/>
<gene>
    <name evidence="1" type="ORF">A5880_001654</name>
</gene>
<accession>A0A242CEG6</accession>
<name>A0A242CEG6_9ENTE</name>